<sequence length="119" mass="13590">MPLFFIAESWFVDITCFFFFNLFALLGCTVTNWIRFPGPRFLWIPVLLRLVFFVPFFLFSNYRSLVFAFTSGYFSSLGMMYAPISPPERAGLAGLLASFFLILGVFSGCNLTRAIMAFL</sequence>
<reference evidence="8 9" key="1">
    <citation type="submission" date="2018-11" db="EMBL/GenBank/DDBJ databases">
        <authorList>
            <consortium name="Pathogen Informatics"/>
        </authorList>
    </citation>
    <scope>NUCLEOTIDE SEQUENCE [LARGE SCALE GENOMIC DNA]</scope>
</reference>
<dbReference type="Pfam" id="PF01733">
    <property type="entry name" value="Nucleoside_tran"/>
    <property type="match status" value="1"/>
</dbReference>
<protein>
    <submittedName>
        <fullName evidence="8">Uncharacterized protein</fullName>
    </submittedName>
</protein>
<keyword evidence="4 7" id="KW-0812">Transmembrane</keyword>
<comment type="similarity">
    <text evidence="2">Belongs to the SLC29A/ENT transporter (TC 2.A.57) family.</text>
</comment>
<evidence type="ECO:0000256" key="6">
    <source>
        <dbReference type="ARBA" id="ARBA00023136"/>
    </source>
</evidence>
<dbReference type="OrthoDB" id="1856718at2759"/>
<dbReference type="PANTHER" id="PTHR10332:SF80">
    <property type="entry name" value="EQUILIBRATIVE NUCLEOSIDE TRANSPORTER 2, ISOFORM A"/>
    <property type="match status" value="1"/>
</dbReference>
<evidence type="ECO:0000256" key="7">
    <source>
        <dbReference type="SAM" id="Phobius"/>
    </source>
</evidence>
<evidence type="ECO:0000313" key="8">
    <source>
        <dbReference type="EMBL" id="VDO15761.1"/>
    </source>
</evidence>
<evidence type="ECO:0000313" key="9">
    <source>
        <dbReference type="Proteomes" id="UP000278807"/>
    </source>
</evidence>
<evidence type="ECO:0000256" key="2">
    <source>
        <dbReference type="ARBA" id="ARBA00007965"/>
    </source>
</evidence>
<evidence type="ECO:0000256" key="4">
    <source>
        <dbReference type="ARBA" id="ARBA00022692"/>
    </source>
</evidence>
<proteinExistence type="inferred from homology"/>
<organism evidence="8 9">
    <name type="scientific">Rodentolepis nana</name>
    <name type="common">Dwarf tapeworm</name>
    <name type="synonym">Hymenolepis nana</name>
    <dbReference type="NCBI Taxonomy" id="102285"/>
    <lineage>
        <taxon>Eukaryota</taxon>
        <taxon>Metazoa</taxon>
        <taxon>Spiralia</taxon>
        <taxon>Lophotrochozoa</taxon>
        <taxon>Platyhelminthes</taxon>
        <taxon>Cestoda</taxon>
        <taxon>Eucestoda</taxon>
        <taxon>Cyclophyllidea</taxon>
        <taxon>Hymenolepididae</taxon>
        <taxon>Rodentolepis</taxon>
    </lineage>
</organism>
<feature type="transmembrane region" description="Helical" evidence="7">
    <location>
        <begin position="40"/>
        <end position="58"/>
    </location>
</feature>
<dbReference type="EMBL" id="UZAE01015354">
    <property type="protein sequence ID" value="VDO15761.1"/>
    <property type="molecule type" value="Genomic_DNA"/>
</dbReference>
<feature type="transmembrane region" description="Helical" evidence="7">
    <location>
        <begin position="12"/>
        <end position="34"/>
    </location>
</feature>
<feature type="transmembrane region" description="Helical" evidence="7">
    <location>
        <begin position="90"/>
        <end position="111"/>
    </location>
</feature>
<keyword evidence="5 7" id="KW-1133">Transmembrane helix</keyword>
<keyword evidence="9" id="KW-1185">Reference proteome</keyword>
<dbReference type="InterPro" id="IPR002259">
    <property type="entry name" value="Eqnu_transpt"/>
</dbReference>
<dbReference type="AlphaFoldDB" id="A0A3P7T5H6"/>
<accession>A0A3P7T5H6</accession>
<evidence type="ECO:0000256" key="3">
    <source>
        <dbReference type="ARBA" id="ARBA00022448"/>
    </source>
</evidence>
<feature type="transmembrane region" description="Helical" evidence="7">
    <location>
        <begin position="65"/>
        <end position="84"/>
    </location>
</feature>
<dbReference type="Proteomes" id="UP000278807">
    <property type="component" value="Unassembled WGS sequence"/>
</dbReference>
<keyword evidence="3" id="KW-0813">Transport</keyword>
<dbReference type="PANTHER" id="PTHR10332">
    <property type="entry name" value="EQUILIBRATIVE NUCLEOSIDE TRANSPORTER"/>
    <property type="match status" value="1"/>
</dbReference>
<evidence type="ECO:0000256" key="5">
    <source>
        <dbReference type="ARBA" id="ARBA00022989"/>
    </source>
</evidence>
<dbReference type="GO" id="GO:0005337">
    <property type="term" value="F:nucleoside transmembrane transporter activity"/>
    <property type="evidence" value="ECO:0007669"/>
    <property type="project" value="InterPro"/>
</dbReference>
<evidence type="ECO:0000256" key="1">
    <source>
        <dbReference type="ARBA" id="ARBA00004141"/>
    </source>
</evidence>
<keyword evidence="6 7" id="KW-0472">Membrane</keyword>
<dbReference type="GO" id="GO:0005886">
    <property type="term" value="C:plasma membrane"/>
    <property type="evidence" value="ECO:0007669"/>
    <property type="project" value="TreeGrafter"/>
</dbReference>
<name>A0A3P7T5H6_RODNA</name>
<gene>
    <name evidence="8" type="ORF">HNAJ_LOCUS13381</name>
</gene>
<comment type="subcellular location">
    <subcellularLocation>
        <location evidence="1">Membrane</location>
        <topology evidence="1">Multi-pass membrane protein</topology>
    </subcellularLocation>
</comment>